<keyword evidence="2" id="KW-1185">Reference proteome</keyword>
<evidence type="ECO:0000313" key="1">
    <source>
        <dbReference type="EMBL" id="BBZ12322.1"/>
    </source>
</evidence>
<accession>A0ABN6B786</accession>
<evidence type="ECO:0000313" key="2">
    <source>
        <dbReference type="Proteomes" id="UP000467379"/>
    </source>
</evidence>
<dbReference type="Proteomes" id="UP000467379">
    <property type="component" value="Chromosome"/>
</dbReference>
<sequence>MQLGGRGSEMTEIRRECVDSIEPKMVPIGAFQSLQVAITYRPIDSGTGSTKTVLVGPPPGPEAIQLSVQPNNLLDALVAWKDATNESPSALLDRIERILRGRAMAGV</sequence>
<organism evidence="1 2">
    <name type="scientific">Mycobacterium branderi</name>
    <dbReference type="NCBI Taxonomy" id="43348"/>
    <lineage>
        <taxon>Bacteria</taxon>
        <taxon>Bacillati</taxon>
        <taxon>Actinomycetota</taxon>
        <taxon>Actinomycetes</taxon>
        <taxon>Mycobacteriales</taxon>
        <taxon>Mycobacteriaceae</taxon>
        <taxon>Mycobacterium</taxon>
    </lineage>
</organism>
<protein>
    <recommendedName>
        <fullName evidence="3">DUF5753 domain-containing protein</fullName>
    </recommendedName>
</protein>
<name>A0ABN6B786_9MYCO</name>
<evidence type="ECO:0008006" key="3">
    <source>
        <dbReference type="Google" id="ProtNLM"/>
    </source>
</evidence>
<proteinExistence type="predicted"/>
<reference evidence="1 2" key="1">
    <citation type="journal article" date="2019" name="Emerg. Microbes Infect.">
        <title>Comprehensive subspecies identification of 175 nontuberculous mycobacteria species based on 7547 genomic profiles.</title>
        <authorList>
            <person name="Matsumoto Y."/>
            <person name="Kinjo T."/>
            <person name="Motooka D."/>
            <person name="Nabeya D."/>
            <person name="Jung N."/>
            <person name="Uechi K."/>
            <person name="Horii T."/>
            <person name="Iida T."/>
            <person name="Fujita J."/>
            <person name="Nakamura S."/>
        </authorList>
    </citation>
    <scope>NUCLEOTIDE SEQUENCE [LARGE SCALE GENOMIC DNA]</scope>
    <source>
        <strain evidence="1 2">JCM 12687</strain>
    </source>
</reference>
<dbReference type="EMBL" id="AP022606">
    <property type="protein sequence ID" value="BBZ12322.1"/>
    <property type="molecule type" value="Genomic_DNA"/>
</dbReference>
<gene>
    <name evidence="1" type="ORF">MBRA_25170</name>
</gene>